<dbReference type="Gene3D" id="2.60.120.920">
    <property type="match status" value="1"/>
</dbReference>
<reference evidence="1 2" key="1">
    <citation type="journal article" date="2024" name="Science">
        <title>Giant polyketide synthase enzymes in the biosynthesis of giant marine polyether toxins.</title>
        <authorList>
            <person name="Fallon T.R."/>
            <person name="Shende V.V."/>
            <person name="Wierzbicki I.H."/>
            <person name="Pendleton A.L."/>
            <person name="Watervoot N.F."/>
            <person name="Auber R.P."/>
            <person name="Gonzalez D.J."/>
            <person name="Wisecaver J.H."/>
            <person name="Moore B.S."/>
        </authorList>
    </citation>
    <scope>NUCLEOTIDE SEQUENCE [LARGE SCALE GENOMIC DNA]</scope>
    <source>
        <strain evidence="1 2">12B1</strain>
    </source>
</reference>
<evidence type="ECO:0000313" key="1">
    <source>
        <dbReference type="EMBL" id="KAL1528620.1"/>
    </source>
</evidence>
<comment type="caution">
    <text evidence="1">The sequence shown here is derived from an EMBL/GenBank/DDBJ whole genome shotgun (WGS) entry which is preliminary data.</text>
</comment>
<dbReference type="AlphaFoldDB" id="A0AB34K3K9"/>
<accession>A0AB34K3K9</accession>
<keyword evidence="2" id="KW-1185">Reference proteome</keyword>
<dbReference type="InterPro" id="IPR013320">
    <property type="entry name" value="ConA-like_dom_sf"/>
</dbReference>
<proteinExistence type="predicted"/>
<organism evidence="1 2">
    <name type="scientific">Prymnesium parvum</name>
    <name type="common">Toxic golden alga</name>
    <dbReference type="NCBI Taxonomy" id="97485"/>
    <lineage>
        <taxon>Eukaryota</taxon>
        <taxon>Haptista</taxon>
        <taxon>Haptophyta</taxon>
        <taxon>Prymnesiophyceae</taxon>
        <taxon>Prymnesiales</taxon>
        <taxon>Prymnesiaceae</taxon>
        <taxon>Prymnesium</taxon>
    </lineage>
</organism>
<evidence type="ECO:0008006" key="3">
    <source>
        <dbReference type="Google" id="ProtNLM"/>
    </source>
</evidence>
<dbReference type="Proteomes" id="UP001515480">
    <property type="component" value="Unassembled WGS sequence"/>
</dbReference>
<dbReference type="SUPFAM" id="SSF49899">
    <property type="entry name" value="Concanavalin A-like lectins/glucanases"/>
    <property type="match status" value="1"/>
</dbReference>
<dbReference type="CDD" id="cd11709">
    <property type="entry name" value="SPRY"/>
    <property type="match status" value="1"/>
</dbReference>
<protein>
    <recommendedName>
        <fullName evidence="3">SPRY domain-containing protein 7</fullName>
    </recommendedName>
</protein>
<dbReference type="EMBL" id="JBGBPQ010000002">
    <property type="protein sequence ID" value="KAL1528620.1"/>
    <property type="molecule type" value="Genomic_DNA"/>
</dbReference>
<dbReference type="InterPro" id="IPR043136">
    <property type="entry name" value="B30.2/SPRY_sf"/>
</dbReference>
<gene>
    <name evidence="1" type="ORF">AB1Y20_009958</name>
</gene>
<sequence length="185" mass="19579">MLRKLCCCCGACEEGETATFDNAISLDSRRTFGALVASKYHAARAGQVLAEQSVLQDRAYWEITLEGEAKSPSLAVGVVSPAHTLGERLGNGRTSWVLQSSELPRPLKAGDVIGVALNQSDFPVTLRFFLNGKLCNELMGPSTESTPVVALHTDDTAVAVNFGATSFSQSAPSGYGGLIKSRSII</sequence>
<evidence type="ECO:0000313" key="2">
    <source>
        <dbReference type="Proteomes" id="UP001515480"/>
    </source>
</evidence>
<name>A0AB34K3K9_PRYPA</name>